<evidence type="ECO:0000259" key="2">
    <source>
        <dbReference type="Pfam" id="PF00931"/>
    </source>
</evidence>
<comment type="caution">
    <text evidence="3">The sequence shown here is derived from an EMBL/GenBank/DDBJ whole genome shotgun (WGS) entry which is preliminary data.</text>
</comment>
<keyword evidence="3" id="KW-0489">Methyltransferase</keyword>
<dbReference type="PANTHER" id="PTHR33377">
    <property type="entry name" value="OS10G0134700 PROTEIN-RELATED"/>
    <property type="match status" value="1"/>
</dbReference>
<evidence type="ECO:0000256" key="1">
    <source>
        <dbReference type="SAM" id="MobiDB-lite"/>
    </source>
</evidence>
<dbReference type="ExpressionAtlas" id="A0A3L6FJL8">
    <property type="expression patterns" value="baseline and differential"/>
</dbReference>
<dbReference type="InterPro" id="IPR027417">
    <property type="entry name" value="P-loop_NTPase"/>
</dbReference>
<dbReference type="SUPFAM" id="SSF52540">
    <property type="entry name" value="P-loop containing nucleoside triphosphate hydrolases"/>
    <property type="match status" value="1"/>
</dbReference>
<dbReference type="AlphaFoldDB" id="A0A3L6FJL8"/>
<dbReference type="GO" id="GO:0032259">
    <property type="term" value="P:methylation"/>
    <property type="evidence" value="ECO:0007669"/>
    <property type="project" value="UniProtKB-KW"/>
</dbReference>
<dbReference type="Proteomes" id="UP000251960">
    <property type="component" value="Chromosome 3"/>
</dbReference>
<sequence>MSAESIKRRLAASGRPDDALSFADLHSKLSVFFEESMCGGAIIFDYIPARRRVSTADFWPGSEADAEDIHASHSSDPQRDDLSDSDSNSSKEGIAWTGNQTWVTILATASGKSVFAILPCCSCSWLMEMDCSIREVCVVTKALVSVFESLPFRSSIYVPYQTSYISAYLAVQQWHQPLPLHALIGYLTLDSTTTKQDDYVPDTLHTEQMTEQAGLNCSGHSDILLLLNALNKQVRHFTGLGNTPMTYNLRPVIEEIQRSAEDSDDRRNLKMCLGMLKSMRNRCDQNFVAYRKGLGVVCNKKGGFGVDYFVVEFFGEVYPSWRWYEKQDGMKHIQNNSEDQAPEFYNIMLERPKKPTTMADAIISAIIGDVVSRAVSLLIGRFISNNQESAEDKLQRMRRLVIRIHSVVEEAKGRQISNHGTLQWLSELIDGDYQGCYLLDSVGCGGEADRDDDGKAIPQVSTLSLFNPAKRVRLAASSRRHDDTDTGGVDEIERVLQRLQVMSGDLREFILLLQGCKPIRRPLATSIFRDAQMFGRHVEKERIINFLLHEDDYRRTTELGVLPIVGDSGVGKTTLVQYTCDDARVRAHFPVIILYSFTSTYDVKNNQEISRSDDPLELIKSSDDSFWDTRRRCLMIFEDVDMCRKQMLEEFLQNHRRREAAGVVKMIVTTNNRRVANDVGTVEPIVLRPLPCPEYWFFFKAHAFAGRDVEENPRLISAGKAIARKLNGSFFGAKIVGGLLRDHPDPRVWCKVLRSSIGGMSPLGDGVSYISDLAENLLPGHVNMWTVTRSNPTFPPETATQQLAMFKDLHGAVPHDSGLACWADDARFGSVLLCKSVLPFFNHYYIARCSCTCTVAAVNSCRSVLIYV</sequence>
<protein>
    <submittedName>
        <fullName evidence="3">Histone-lysine N-methyltransferase ATXR3</fullName>
    </submittedName>
</protein>
<dbReference type="InterPro" id="IPR002182">
    <property type="entry name" value="NB-ARC"/>
</dbReference>
<evidence type="ECO:0000313" key="3">
    <source>
        <dbReference type="EMBL" id="PWZ32521.1"/>
    </source>
</evidence>
<keyword evidence="3" id="KW-0808">Transferase</keyword>
<feature type="compositionally biased region" description="Basic and acidic residues" evidence="1">
    <location>
        <begin position="68"/>
        <end position="82"/>
    </location>
</feature>
<organism evidence="3 4">
    <name type="scientific">Zea mays</name>
    <name type="common">Maize</name>
    <dbReference type="NCBI Taxonomy" id="4577"/>
    <lineage>
        <taxon>Eukaryota</taxon>
        <taxon>Viridiplantae</taxon>
        <taxon>Streptophyta</taxon>
        <taxon>Embryophyta</taxon>
        <taxon>Tracheophyta</taxon>
        <taxon>Spermatophyta</taxon>
        <taxon>Magnoliopsida</taxon>
        <taxon>Liliopsida</taxon>
        <taxon>Poales</taxon>
        <taxon>Poaceae</taxon>
        <taxon>PACMAD clade</taxon>
        <taxon>Panicoideae</taxon>
        <taxon>Andropogonodae</taxon>
        <taxon>Andropogoneae</taxon>
        <taxon>Tripsacinae</taxon>
        <taxon>Zea</taxon>
    </lineage>
</organism>
<accession>A0A3L6FJL8</accession>
<dbReference type="Pfam" id="PF00931">
    <property type="entry name" value="NB-ARC"/>
    <property type="match status" value="1"/>
</dbReference>
<dbReference type="GO" id="GO:0043531">
    <property type="term" value="F:ADP binding"/>
    <property type="evidence" value="ECO:0007669"/>
    <property type="project" value="InterPro"/>
</dbReference>
<dbReference type="Gene3D" id="3.40.50.300">
    <property type="entry name" value="P-loop containing nucleotide triphosphate hydrolases"/>
    <property type="match status" value="1"/>
</dbReference>
<dbReference type="GO" id="GO:0008168">
    <property type="term" value="F:methyltransferase activity"/>
    <property type="evidence" value="ECO:0007669"/>
    <property type="project" value="UniProtKB-KW"/>
</dbReference>
<evidence type="ECO:0000313" key="4">
    <source>
        <dbReference type="Proteomes" id="UP000251960"/>
    </source>
</evidence>
<dbReference type="EMBL" id="NCVQ01000004">
    <property type="protein sequence ID" value="PWZ32521.1"/>
    <property type="molecule type" value="Genomic_DNA"/>
</dbReference>
<name>A0A3L6FJL8_MAIZE</name>
<gene>
    <name evidence="3" type="primary">ATXR3_0</name>
    <name evidence="3" type="ORF">Zm00014a_030234</name>
</gene>
<feature type="region of interest" description="Disordered" evidence="1">
    <location>
        <begin position="68"/>
        <end position="93"/>
    </location>
</feature>
<dbReference type="PANTHER" id="PTHR33377:SF93">
    <property type="entry name" value="NB-ARC DOMAIN-CONTAINING PROTEIN"/>
    <property type="match status" value="1"/>
</dbReference>
<feature type="domain" description="NB-ARC" evidence="2">
    <location>
        <begin position="539"/>
        <end position="707"/>
    </location>
</feature>
<proteinExistence type="predicted"/>
<reference evidence="3 4" key="1">
    <citation type="journal article" date="2018" name="Nat. Genet.">
        <title>Extensive intraspecific gene order and gene structural variations between Mo17 and other maize genomes.</title>
        <authorList>
            <person name="Sun S."/>
            <person name="Zhou Y."/>
            <person name="Chen J."/>
            <person name="Shi J."/>
            <person name="Zhao H."/>
            <person name="Zhao H."/>
            <person name="Song W."/>
            <person name="Zhang M."/>
            <person name="Cui Y."/>
            <person name="Dong X."/>
            <person name="Liu H."/>
            <person name="Ma X."/>
            <person name="Jiao Y."/>
            <person name="Wang B."/>
            <person name="Wei X."/>
            <person name="Stein J.C."/>
            <person name="Glaubitz J.C."/>
            <person name="Lu F."/>
            <person name="Yu G."/>
            <person name="Liang C."/>
            <person name="Fengler K."/>
            <person name="Li B."/>
            <person name="Rafalski A."/>
            <person name="Schnable P.S."/>
            <person name="Ware D.H."/>
            <person name="Buckler E.S."/>
            <person name="Lai J."/>
        </authorList>
    </citation>
    <scope>NUCLEOTIDE SEQUENCE [LARGE SCALE GENOMIC DNA]</scope>
    <source>
        <strain evidence="4">cv. Missouri 17</strain>
        <tissue evidence="3">Seedling</tissue>
    </source>
</reference>